<evidence type="ECO:0000313" key="5">
    <source>
        <dbReference type="Proteomes" id="UP001056201"/>
    </source>
</evidence>
<dbReference type="RefSeq" id="WP_250195474.1">
    <property type="nucleotide sequence ID" value="NZ_CP097635.1"/>
</dbReference>
<keyword evidence="2" id="KW-0653">Protein transport</keyword>
<dbReference type="InterPro" id="IPR051472">
    <property type="entry name" value="T3SS_Stator/FliH"/>
</dbReference>
<gene>
    <name evidence="4" type="ORF">MW290_00860</name>
</gene>
<dbReference type="EMBL" id="CP097635">
    <property type="protein sequence ID" value="URI07209.1"/>
    <property type="molecule type" value="Genomic_DNA"/>
</dbReference>
<dbReference type="PANTHER" id="PTHR34982:SF1">
    <property type="entry name" value="FLAGELLAR ASSEMBLY PROTEIN FLIH"/>
    <property type="match status" value="1"/>
</dbReference>
<keyword evidence="5" id="KW-1185">Reference proteome</keyword>
<evidence type="ECO:0000313" key="4">
    <source>
        <dbReference type="EMBL" id="URI07209.1"/>
    </source>
</evidence>
<dbReference type="Proteomes" id="UP001056201">
    <property type="component" value="Chromosome 1"/>
</dbReference>
<evidence type="ECO:0000256" key="1">
    <source>
        <dbReference type="ARBA" id="ARBA00022448"/>
    </source>
</evidence>
<evidence type="ECO:0000256" key="2">
    <source>
        <dbReference type="ARBA" id="ARBA00022927"/>
    </source>
</evidence>
<evidence type="ECO:0000256" key="3">
    <source>
        <dbReference type="SAM" id="Coils"/>
    </source>
</evidence>
<organism evidence="4 5">
    <name type="scientific">Aquincola tertiaricarbonis</name>
    <dbReference type="NCBI Taxonomy" id="391953"/>
    <lineage>
        <taxon>Bacteria</taxon>
        <taxon>Pseudomonadati</taxon>
        <taxon>Pseudomonadota</taxon>
        <taxon>Betaproteobacteria</taxon>
        <taxon>Burkholderiales</taxon>
        <taxon>Sphaerotilaceae</taxon>
        <taxon>Aquincola</taxon>
    </lineage>
</organism>
<proteinExistence type="predicted"/>
<name>A0ABY4S448_AQUTE</name>
<keyword evidence="3" id="KW-0175">Coiled coil</keyword>
<reference evidence="4" key="1">
    <citation type="submission" date="2022-05" db="EMBL/GenBank/DDBJ databases">
        <title>An RpoN-dependent PEP-CTERM gene is involved in floc formation of an Aquincola tertiaricarbonis strain.</title>
        <authorList>
            <person name="Qiu D."/>
            <person name="Xia M."/>
        </authorList>
    </citation>
    <scope>NUCLEOTIDE SEQUENCE</scope>
    <source>
        <strain evidence="4">RN12</strain>
    </source>
</reference>
<keyword evidence="1" id="KW-0813">Transport</keyword>
<protein>
    <recommendedName>
        <fullName evidence="6">Flagellar assembly protein FliH/Type III secretion system HrpE domain-containing protein</fullName>
    </recommendedName>
</protein>
<evidence type="ECO:0008006" key="6">
    <source>
        <dbReference type="Google" id="ProtNLM"/>
    </source>
</evidence>
<dbReference type="PANTHER" id="PTHR34982">
    <property type="entry name" value="YOP PROTEINS TRANSLOCATION PROTEIN L"/>
    <property type="match status" value="1"/>
</dbReference>
<sequence length="210" mass="21736">MTAPGFIAVHRSALGSLSLGRAWLSADELTACHSATALLARLESLATRREAELQGARDAAHAQGLTEGRAEALRQAGPQLAEAWQQAADDAVLQAAELRQAAVALALQIVERITAELAPAEVVAALARRAAEALAPEQPAVLRLHPEVAQALSALPGLADGSRLQLRPDATLAPLDCVFDTPAGQLIAGLPQQLQRLGGQLQAAAAQEVA</sequence>
<feature type="coiled-coil region" evidence="3">
    <location>
        <begin position="39"/>
        <end position="101"/>
    </location>
</feature>
<accession>A0ABY4S448</accession>